<keyword evidence="7" id="KW-0067">ATP-binding</keyword>
<dbReference type="InterPro" id="IPR003594">
    <property type="entry name" value="HATPase_dom"/>
</dbReference>
<name>A0A1T4X8W4_9BACT</name>
<evidence type="ECO:0000259" key="15">
    <source>
        <dbReference type="PROSITE" id="PS50113"/>
    </source>
</evidence>
<dbReference type="AlphaFoldDB" id="A0A1T4X8W4"/>
<dbReference type="PANTHER" id="PTHR43047">
    <property type="entry name" value="TWO-COMPONENT HISTIDINE PROTEIN KINASE"/>
    <property type="match status" value="1"/>
</dbReference>
<evidence type="ECO:0000256" key="6">
    <source>
        <dbReference type="ARBA" id="ARBA00022777"/>
    </source>
</evidence>
<dbReference type="Gene3D" id="3.30.565.10">
    <property type="entry name" value="Histidine kinase-like ATPase, C-terminal domain"/>
    <property type="match status" value="1"/>
</dbReference>
<dbReference type="Proteomes" id="UP000190027">
    <property type="component" value="Unassembled WGS sequence"/>
</dbReference>
<dbReference type="SUPFAM" id="SSF52172">
    <property type="entry name" value="CheY-like"/>
    <property type="match status" value="1"/>
</dbReference>
<dbReference type="InterPro" id="IPR013656">
    <property type="entry name" value="PAS_4"/>
</dbReference>
<protein>
    <recommendedName>
        <fullName evidence="10">Sensory/regulatory protein RpfC</fullName>
        <ecNumber evidence="2">2.7.13.3</ecNumber>
    </recommendedName>
</protein>
<feature type="domain" description="PAC" evidence="15">
    <location>
        <begin position="127"/>
        <end position="178"/>
    </location>
</feature>
<dbReference type="InterPro" id="IPR001789">
    <property type="entry name" value="Sig_transdc_resp-reg_receiver"/>
</dbReference>
<dbReference type="InterPro" id="IPR011006">
    <property type="entry name" value="CheY-like_superfamily"/>
</dbReference>
<dbReference type="CDD" id="cd16922">
    <property type="entry name" value="HATPase_EvgS-ArcB-TorS-like"/>
    <property type="match status" value="1"/>
</dbReference>
<dbReference type="InterPro" id="IPR035965">
    <property type="entry name" value="PAS-like_dom_sf"/>
</dbReference>
<dbReference type="GO" id="GO:0005524">
    <property type="term" value="F:ATP binding"/>
    <property type="evidence" value="ECO:0007669"/>
    <property type="project" value="UniProtKB-KW"/>
</dbReference>
<evidence type="ECO:0000256" key="2">
    <source>
        <dbReference type="ARBA" id="ARBA00012438"/>
    </source>
</evidence>
<evidence type="ECO:0000259" key="14">
    <source>
        <dbReference type="PROSITE" id="PS50112"/>
    </source>
</evidence>
<dbReference type="PROSITE" id="PS50109">
    <property type="entry name" value="HIS_KIN"/>
    <property type="match status" value="1"/>
</dbReference>
<evidence type="ECO:0000256" key="8">
    <source>
        <dbReference type="ARBA" id="ARBA00023012"/>
    </source>
</evidence>
<dbReference type="FunFam" id="1.10.287.130:FF:000002">
    <property type="entry name" value="Two-component osmosensing histidine kinase"/>
    <property type="match status" value="1"/>
</dbReference>
<evidence type="ECO:0000256" key="4">
    <source>
        <dbReference type="ARBA" id="ARBA00022679"/>
    </source>
</evidence>
<dbReference type="GO" id="GO:0006355">
    <property type="term" value="P:regulation of DNA-templated transcription"/>
    <property type="evidence" value="ECO:0007669"/>
    <property type="project" value="InterPro"/>
</dbReference>
<feature type="domain" description="PAC" evidence="15">
    <location>
        <begin position="373"/>
        <end position="424"/>
    </location>
</feature>
<dbReference type="InterPro" id="IPR004358">
    <property type="entry name" value="Sig_transdc_His_kin-like_C"/>
</dbReference>
<dbReference type="SUPFAM" id="SSF55874">
    <property type="entry name" value="ATPase domain of HSP90 chaperone/DNA topoisomerase II/histidine kinase"/>
    <property type="match status" value="1"/>
</dbReference>
<evidence type="ECO:0000259" key="13">
    <source>
        <dbReference type="PROSITE" id="PS50110"/>
    </source>
</evidence>
<evidence type="ECO:0000256" key="10">
    <source>
        <dbReference type="ARBA" id="ARBA00068150"/>
    </source>
</evidence>
<dbReference type="NCBIfam" id="TIGR00229">
    <property type="entry name" value="sensory_box"/>
    <property type="match status" value="4"/>
</dbReference>
<dbReference type="PROSITE" id="PS50113">
    <property type="entry name" value="PAC"/>
    <property type="match status" value="4"/>
</dbReference>
<dbReference type="SMART" id="SM00387">
    <property type="entry name" value="HATPase_c"/>
    <property type="match status" value="1"/>
</dbReference>
<dbReference type="RefSeq" id="WP_078717486.1">
    <property type="nucleotide sequence ID" value="NZ_FUYC01000008.1"/>
</dbReference>
<feature type="domain" description="PAC" evidence="15">
    <location>
        <begin position="496"/>
        <end position="547"/>
    </location>
</feature>
<keyword evidence="3 11" id="KW-0597">Phosphoprotein</keyword>
<dbReference type="Pfam" id="PF08448">
    <property type="entry name" value="PAS_4"/>
    <property type="match status" value="2"/>
</dbReference>
<dbReference type="OrthoDB" id="9786165at2"/>
<dbReference type="CDD" id="cd00130">
    <property type="entry name" value="PAS"/>
    <property type="match status" value="4"/>
</dbReference>
<dbReference type="Pfam" id="PF00072">
    <property type="entry name" value="Response_reg"/>
    <property type="match status" value="1"/>
</dbReference>
<feature type="domain" description="PAS" evidence="14">
    <location>
        <begin position="51"/>
        <end position="107"/>
    </location>
</feature>
<dbReference type="GO" id="GO:0000155">
    <property type="term" value="F:phosphorelay sensor kinase activity"/>
    <property type="evidence" value="ECO:0007669"/>
    <property type="project" value="InterPro"/>
</dbReference>
<evidence type="ECO:0000313" key="16">
    <source>
        <dbReference type="EMBL" id="SKA85889.1"/>
    </source>
</evidence>
<dbReference type="EMBL" id="FUYC01000008">
    <property type="protein sequence ID" value="SKA85889.1"/>
    <property type="molecule type" value="Genomic_DNA"/>
</dbReference>
<dbReference type="CDD" id="cd17546">
    <property type="entry name" value="REC_hyHK_CKI1_RcsC-like"/>
    <property type="match status" value="1"/>
</dbReference>
<keyword evidence="4" id="KW-0808">Transferase</keyword>
<dbReference type="EC" id="2.7.13.3" evidence="2"/>
<dbReference type="Gene3D" id="3.30.450.20">
    <property type="entry name" value="PAS domain"/>
    <property type="match status" value="5"/>
</dbReference>
<dbReference type="PROSITE" id="PS50112">
    <property type="entry name" value="PAS"/>
    <property type="match status" value="4"/>
</dbReference>
<dbReference type="InterPro" id="IPR003661">
    <property type="entry name" value="HisK_dim/P_dom"/>
</dbReference>
<dbReference type="InterPro" id="IPR005467">
    <property type="entry name" value="His_kinase_dom"/>
</dbReference>
<keyword evidence="8" id="KW-0902">Two-component regulatory system</keyword>
<dbReference type="SUPFAM" id="SSF55785">
    <property type="entry name" value="PYP-like sensor domain (PAS domain)"/>
    <property type="match status" value="5"/>
</dbReference>
<comment type="subunit">
    <text evidence="9">At low DSF concentrations, interacts with RpfF.</text>
</comment>
<dbReference type="InterPro" id="IPR013655">
    <property type="entry name" value="PAS_fold_3"/>
</dbReference>
<evidence type="ECO:0000256" key="11">
    <source>
        <dbReference type="PROSITE-ProRule" id="PRU00169"/>
    </source>
</evidence>
<dbReference type="Pfam" id="PF02518">
    <property type="entry name" value="HATPase_c"/>
    <property type="match status" value="1"/>
</dbReference>
<proteinExistence type="predicted"/>
<dbReference type="SMART" id="SM00388">
    <property type="entry name" value="HisKA"/>
    <property type="match status" value="1"/>
</dbReference>
<sequence>MPSPRITALLDKLDRGLERLDSGLPTGRDQESLLSELRDISRELRQCGGGGGRLFRRLAEGIPDGLFRLRLSDEVFEYLNPALEAMTGYLRQEFCGKPGVYREVVHPRWLGFVQSSLEAMRAGINDREFEIAIITRAGEERRLLVRTSLVRKNGKPTHVEGVARDVTNVRENARVLQRHRFMTDSTRDPMSLIGRDYRYRAANKAFIRSVLNVCSSPVDRHVTDIWGKRVFTRIIKPALERCFAGEEVTYEAWFGFPGRPERYFEVTYTPYREKDQGVTHVVVVSRDLTRRKRAEDRKQQADSRFRQVVENISDVILTLDPQRRLTYVSPAVVRLLGLPVEHVQGRRIEELVHAGDRHSVVEVLEALPDNGDLLTECRMVAQDGDTVWVRLAVRALREDGQHLGTAGRLTNISQRKLTEEALARSERKYRDIFENIQDIYFETDGQGNVLEVSPAVERISFYSRGEVLAKGVLPLLAAPTDRDRLFTFLHRDGYVTDMEMGFLDKDGTQRYFSVNARLMNDASGAPKVVGTLHDVTMRMAAQAEAQSAREFLMAILDALPDPVYVKDEDLRYVLVNQAMCDMVGRPREDILGRGAEEIYSRGQGIHFAETDAKVMQSGQKIIDAEDYWNPAGVWRLLASNKAVFQNGSGAQFLVAAIRDITDDRRMQEELRRAKERAETLAESKSTFLANMSHEIRTPLNGVIGMLQLLSLTDQSREQEEYVDTALSSAQGLLCVINDILDFSKIESGRMDTTQNRVRPAHILNTVERSLSEQARIKGISLGFELGANMPEVVQAAESRLRQVLFNLVGNAVKFTDHGSVLVRGDALLRPNDPDRVQLYFEIRDTGIGIADQDLARIFEPFVQVDDSSSRRFQGTGLGLGIVQRLVNLLGGTLCVVSEEGKGTTIAFTANATLADNDIPPAGNLRQSHPPIRHDGPASLRVLVAEDNRVNMLLAQRFLHKLGHESHGVENGRQALDALEQAWNDDQPFDLVFMDIQMPEMDGIEASRLLRAGYGPVPCDIPLVALTAHAMEGDMERFLELGMDGYLAKPLDFTVFADLLSELFPSMDHPDHPDSENPSEGRKP</sequence>
<dbReference type="STRING" id="1121449.SAMN02745704_01928"/>
<evidence type="ECO:0000256" key="9">
    <source>
        <dbReference type="ARBA" id="ARBA00064003"/>
    </source>
</evidence>
<evidence type="ECO:0000256" key="1">
    <source>
        <dbReference type="ARBA" id="ARBA00000085"/>
    </source>
</evidence>
<evidence type="ECO:0000256" key="3">
    <source>
        <dbReference type="ARBA" id="ARBA00022553"/>
    </source>
</evidence>
<feature type="domain" description="PAS" evidence="14">
    <location>
        <begin position="425"/>
        <end position="491"/>
    </location>
</feature>
<feature type="domain" description="PAC" evidence="15">
    <location>
        <begin position="248"/>
        <end position="300"/>
    </location>
</feature>
<dbReference type="CDD" id="cd00082">
    <property type="entry name" value="HisKA"/>
    <property type="match status" value="1"/>
</dbReference>
<dbReference type="Pfam" id="PF08447">
    <property type="entry name" value="PAS_3"/>
    <property type="match status" value="1"/>
</dbReference>
<organism evidence="16 17">
    <name type="scientific">Paucidesulfovibrio gracilis DSM 16080</name>
    <dbReference type="NCBI Taxonomy" id="1121449"/>
    <lineage>
        <taxon>Bacteria</taxon>
        <taxon>Pseudomonadati</taxon>
        <taxon>Thermodesulfobacteriota</taxon>
        <taxon>Desulfovibrionia</taxon>
        <taxon>Desulfovibrionales</taxon>
        <taxon>Desulfovibrionaceae</taxon>
        <taxon>Paucidesulfovibrio</taxon>
    </lineage>
</organism>
<evidence type="ECO:0000256" key="5">
    <source>
        <dbReference type="ARBA" id="ARBA00022741"/>
    </source>
</evidence>
<feature type="domain" description="Response regulatory" evidence="13">
    <location>
        <begin position="940"/>
        <end position="1063"/>
    </location>
</feature>
<keyword evidence="6" id="KW-0418">Kinase</keyword>
<dbReference type="SUPFAM" id="SSF47384">
    <property type="entry name" value="Homodimeric domain of signal transducing histidine kinase"/>
    <property type="match status" value="1"/>
</dbReference>
<dbReference type="InterPro" id="IPR013767">
    <property type="entry name" value="PAS_fold"/>
</dbReference>
<dbReference type="FunFam" id="3.30.565.10:FF:000010">
    <property type="entry name" value="Sensor histidine kinase RcsC"/>
    <property type="match status" value="1"/>
</dbReference>
<dbReference type="PROSITE" id="PS50110">
    <property type="entry name" value="RESPONSE_REGULATORY"/>
    <property type="match status" value="1"/>
</dbReference>
<dbReference type="SMART" id="SM00091">
    <property type="entry name" value="PAS"/>
    <property type="match status" value="4"/>
</dbReference>
<dbReference type="Gene3D" id="3.40.50.2300">
    <property type="match status" value="1"/>
</dbReference>
<dbReference type="InterPro" id="IPR001610">
    <property type="entry name" value="PAC"/>
</dbReference>
<keyword evidence="17" id="KW-1185">Reference proteome</keyword>
<dbReference type="InterPro" id="IPR036097">
    <property type="entry name" value="HisK_dim/P_sf"/>
</dbReference>
<evidence type="ECO:0000259" key="12">
    <source>
        <dbReference type="PROSITE" id="PS50109"/>
    </source>
</evidence>
<accession>A0A1T4X8W4</accession>
<dbReference type="PRINTS" id="PR00344">
    <property type="entry name" value="BCTRLSENSOR"/>
</dbReference>
<keyword evidence="5" id="KW-0547">Nucleotide-binding</keyword>
<comment type="catalytic activity">
    <reaction evidence="1">
        <text>ATP + protein L-histidine = ADP + protein N-phospho-L-histidine.</text>
        <dbReference type="EC" id="2.7.13.3"/>
    </reaction>
</comment>
<dbReference type="SMART" id="SM00448">
    <property type="entry name" value="REC"/>
    <property type="match status" value="1"/>
</dbReference>
<dbReference type="InterPro" id="IPR000014">
    <property type="entry name" value="PAS"/>
</dbReference>
<feature type="domain" description="PAS" evidence="14">
    <location>
        <begin position="548"/>
        <end position="593"/>
    </location>
</feature>
<dbReference type="Pfam" id="PF00512">
    <property type="entry name" value="HisKA"/>
    <property type="match status" value="1"/>
</dbReference>
<evidence type="ECO:0000256" key="7">
    <source>
        <dbReference type="ARBA" id="ARBA00022840"/>
    </source>
</evidence>
<dbReference type="PANTHER" id="PTHR43047:SF64">
    <property type="entry name" value="HISTIDINE KINASE CONTAINING CHEY-HOMOLOGOUS RECEIVER DOMAIN AND PAS DOMAIN-RELATED"/>
    <property type="match status" value="1"/>
</dbReference>
<dbReference type="SMART" id="SM00086">
    <property type="entry name" value="PAC"/>
    <property type="match status" value="4"/>
</dbReference>
<feature type="domain" description="Histidine kinase" evidence="12">
    <location>
        <begin position="690"/>
        <end position="913"/>
    </location>
</feature>
<dbReference type="Gene3D" id="1.10.287.130">
    <property type="match status" value="1"/>
</dbReference>
<feature type="modified residue" description="4-aspartylphosphate" evidence="11">
    <location>
        <position position="994"/>
    </location>
</feature>
<dbReference type="Pfam" id="PF00989">
    <property type="entry name" value="PAS"/>
    <property type="match status" value="2"/>
</dbReference>
<reference evidence="16 17" key="1">
    <citation type="submission" date="2017-02" db="EMBL/GenBank/DDBJ databases">
        <authorList>
            <person name="Peterson S.W."/>
        </authorList>
    </citation>
    <scope>NUCLEOTIDE SEQUENCE [LARGE SCALE GENOMIC DNA]</scope>
    <source>
        <strain evidence="16 17">DSM 16080</strain>
    </source>
</reference>
<gene>
    <name evidence="16" type="ORF">SAMN02745704_01928</name>
</gene>
<evidence type="ECO:0000313" key="17">
    <source>
        <dbReference type="Proteomes" id="UP000190027"/>
    </source>
</evidence>
<dbReference type="InterPro" id="IPR036890">
    <property type="entry name" value="HATPase_C_sf"/>
</dbReference>
<feature type="domain" description="PAS" evidence="14">
    <location>
        <begin position="301"/>
        <end position="371"/>
    </location>
</feature>
<dbReference type="InterPro" id="IPR000700">
    <property type="entry name" value="PAS-assoc_C"/>
</dbReference>